<dbReference type="WBParaSite" id="ACAC_0000499901-mRNA-1">
    <property type="protein sequence ID" value="ACAC_0000499901-mRNA-1"/>
    <property type="gene ID" value="ACAC_0000499901"/>
</dbReference>
<accession>A0A0K0D4K4</accession>
<reference evidence="2" key="2">
    <citation type="submission" date="2017-02" db="UniProtKB">
        <authorList>
            <consortium name="WormBaseParasite"/>
        </authorList>
    </citation>
    <scope>IDENTIFICATION</scope>
</reference>
<dbReference type="SUPFAM" id="SSF50494">
    <property type="entry name" value="Trypsin-like serine proteases"/>
    <property type="match status" value="1"/>
</dbReference>
<evidence type="ECO:0000313" key="1">
    <source>
        <dbReference type="Proteomes" id="UP000035642"/>
    </source>
</evidence>
<reference evidence="1" key="1">
    <citation type="submission" date="2012-09" db="EMBL/GenBank/DDBJ databases">
        <authorList>
            <person name="Martin A.A."/>
        </authorList>
    </citation>
    <scope>NUCLEOTIDE SEQUENCE</scope>
</reference>
<sequence>MLELKVAADSSIIECFQEKLFLGVTNGVKWAVSSHIYRFNDIAGFWPHLQLECNPQPTQARVCFSNHKRDNYPVLDKRYWSVYVGSKCSRIELCQNAFKVSKVVVYKHFDYCEKVNDMALMELASDVPDSSGIPICMPDKNMPLSKTIKADGSGMDRKTIFIKCAHIIAPSNSLINMGLFMP</sequence>
<dbReference type="InterPro" id="IPR009003">
    <property type="entry name" value="Peptidase_S1_PA"/>
</dbReference>
<proteinExistence type="predicted"/>
<dbReference type="InterPro" id="IPR043504">
    <property type="entry name" value="Peptidase_S1_PA_chymotrypsin"/>
</dbReference>
<keyword evidence="1" id="KW-1185">Reference proteome</keyword>
<dbReference type="AlphaFoldDB" id="A0A0K0D4K4"/>
<protein>
    <submittedName>
        <fullName evidence="2">DUF1899 domain-containing protein</fullName>
    </submittedName>
</protein>
<dbReference type="Gene3D" id="2.40.10.10">
    <property type="entry name" value="Trypsin-like serine proteases"/>
    <property type="match status" value="1"/>
</dbReference>
<organism evidence="1 2">
    <name type="scientific">Angiostrongylus cantonensis</name>
    <name type="common">Rat lungworm</name>
    <dbReference type="NCBI Taxonomy" id="6313"/>
    <lineage>
        <taxon>Eukaryota</taxon>
        <taxon>Metazoa</taxon>
        <taxon>Ecdysozoa</taxon>
        <taxon>Nematoda</taxon>
        <taxon>Chromadorea</taxon>
        <taxon>Rhabditida</taxon>
        <taxon>Rhabditina</taxon>
        <taxon>Rhabditomorpha</taxon>
        <taxon>Strongyloidea</taxon>
        <taxon>Metastrongylidae</taxon>
        <taxon>Angiostrongylus</taxon>
    </lineage>
</organism>
<name>A0A0K0D4K4_ANGCA</name>
<evidence type="ECO:0000313" key="2">
    <source>
        <dbReference type="WBParaSite" id="ACAC_0000499901-mRNA-1"/>
    </source>
</evidence>
<dbReference type="Proteomes" id="UP000035642">
    <property type="component" value="Unassembled WGS sequence"/>
</dbReference>